<keyword evidence="1" id="KW-1133">Transmembrane helix</keyword>
<comment type="caution">
    <text evidence="2">The sequence shown here is derived from an EMBL/GenBank/DDBJ whole genome shotgun (WGS) entry which is preliminary data.</text>
</comment>
<proteinExistence type="predicted"/>
<dbReference type="RefSeq" id="WP_377720962.1">
    <property type="nucleotide sequence ID" value="NZ_JBHSAM010000033.1"/>
</dbReference>
<evidence type="ECO:0000256" key="1">
    <source>
        <dbReference type="SAM" id="Phobius"/>
    </source>
</evidence>
<organism evidence="2 3">
    <name type="scientific">Paenibacillus xanthanilyticus</name>
    <dbReference type="NCBI Taxonomy" id="1783531"/>
    <lineage>
        <taxon>Bacteria</taxon>
        <taxon>Bacillati</taxon>
        <taxon>Bacillota</taxon>
        <taxon>Bacilli</taxon>
        <taxon>Bacillales</taxon>
        <taxon>Paenibacillaceae</taxon>
        <taxon>Paenibacillus</taxon>
    </lineage>
</organism>
<evidence type="ECO:0000313" key="2">
    <source>
        <dbReference type="EMBL" id="MFC4102342.1"/>
    </source>
</evidence>
<reference evidence="3" key="1">
    <citation type="journal article" date="2019" name="Int. J. Syst. Evol. Microbiol.">
        <title>The Global Catalogue of Microorganisms (GCM) 10K type strain sequencing project: providing services to taxonomists for standard genome sequencing and annotation.</title>
        <authorList>
            <consortium name="The Broad Institute Genomics Platform"/>
            <consortium name="The Broad Institute Genome Sequencing Center for Infectious Disease"/>
            <person name="Wu L."/>
            <person name="Ma J."/>
        </authorList>
    </citation>
    <scope>NUCLEOTIDE SEQUENCE [LARGE SCALE GENOMIC DNA]</scope>
    <source>
        <strain evidence="3">IBRC-M 10987</strain>
    </source>
</reference>
<dbReference type="EMBL" id="JBHSAM010000033">
    <property type="protein sequence ID" value="MFC4102342.1"/>
    <property type="molecule type" value="Genomic_DNA"/>
</dbReference>
<sequence>MLVVGSFQITTELEQVLALLENAGIGRDRIMAVPMDIDETNDALAPIQSRDRRAGGFEMGMACATALSVVGTSRGFIWPWGPIICGISSAIIGFGIGLLLHVIISKARGGRPRKPARLPEVTVLIRCQPDSVESIRRLLWQHQALSVGVVHQQPNEDGSTS</sequence>
<dbReference type="Proteomes" id="UP001595715">
    <property type="component" value="Unassembled WGS sequence"/>
</dbReference>
<name>A0ABV8K8G2_9BACL</name>
<evidence type="ECO:0000313" key="3">
    <source>
        <dbReference type="Proteomes" id="UP001595715"/>
    </source>
</evidence>
<protein>
    <submittedName>
        <fullName evidence="2">Uncharacterized protein</fullName>
    </submittedName>
</protein>
<gene>
    <name evidence="2" type="ORF">ACFOZ8_22245</name>
</gene>
<keyword evidence="1" id="KW-0472">Membrane</keyword>
<feature type="transmembrane region" description="Helical" evidence="1">
    <location>
        <begin position="77"/>
        <end position="104"/>
    </location>
</feature>
<accession>A0ABV8K8G2</accession>
<keyword evidence="3" id="KW-1185">Reference proteome</keyword>
<keyword evidence="1" id="KW-0812">Transmembrane</keyword>